<evidence type="ECO:0000313" key="2">
    <source>
        <dbReference type="Proteomes" id="UP000828390"/>
    </source>
</evidence>
<accession>A0A9D4FV55</accession>
<sequence>MTRNHGKNTPLVGGVKLEVLLEGPVGRFECGQCLKLDPRSIQPIFSITQLNQLLNLQGNNSQYSLKLQFNNSL</sequence>
<reference evidence="1" key="2">
    <citation type="submission" date="2020-11" db="EMBL/GenBank/DDBJ databases">
        <authorList>
            <person name="McCartney M.A."/>
            <person name="Auch B."/>
            <person name="Kono T."/>
            <person name="Mallez S."/>
            <person name="Becker A."/>
            <person name="Gohl D.M."/>
            <person name="Silverstein K.A.T."/>
            <person name="Koren S."/>
            <person name="Bechman K.B."/>
            <person name="Herman A."/>
            <person name="Abrahante J.E."/>
            <person name="Garbe J."/>
        </authorList>
    </citation>
    <scope>NUCLEOTIDE SEQUENCE</scope>
    <source>
        <strain evidence="1">Duluth1</strain>
        <tissue evidence="1">Whole animal</tissue>
    </source>
</reference>
<protein>
    <submittedName>
        <fullName evidence="1">Uncharacterized protein</fullName>
    </submittedName>
</protein>
<evidence type="ECO:0000313" key="1">
    <source>
        <dbReference type="EMBL" id="KAH3803773.1"/>
    </source>
</evidence>
<comment type="caution">
    <text evidence="1">The sequence shown here is derived from an EMBL/GenBank/DDBJ whole genome shotgun (WGS) entry which is preliminary data.</text>
</comment>
<dbReference type="EMBL" id="JAIWYP010000006">
    <property type="protein sequence ID" value="KAH3803773.1"/>
    <property type="molecule type" value="Genomic_DNA"/>
</dbReference>
<gene>
    <name evidence="1" type="ORF">DPMN_132041</name>
</gene>
<proteinExistence type="predicted"/>
<dbReference type="AlphaFoldDB" id="A0A9D4FV55"/>
<dbReference type="Proteomes" id="UP000828390">
    <property type="component" value="Unassembled WGS sequence"/>
</dbReference>
<reference evidence="1" key="1">
    <citation type="journal article" date="2019" name="bioRxiv">
        <title>The Genome of the Zebra Mussel, Dreissena polymorpha: A Resource for Invasive Species Research.</title>
        <authorList>
            <person name="McCartney M.A."/>
            <person name="Auch B."/>
            <person name="Kono T."/>
            <person name="Mallez S."/>
            <person name="Zhang Y."/>
            <person name="Obille A."/>
            <person name="Becker A."/>
            <person name="Abrahante J.E."/>
            <person name="Garbe J."/>
            <person name="Badalamenti J.P."/>
            <person name="Herman A."/>
            <person name="Mangelson H."/>
            <person name="Liachko I."/>
            <person name="Sullivan S."/>
            <person name="Sone E.D."/>
            <person name="Koren S."/>
            <person name="Silverstein K.A.T."/>
            <person name="Beckman K.B."/>
            <person name="Gohl D.M."/>
        </authorList>
    </citation>
    <scope>NUCLEOTIDE SEQUENCE</scope>
    <source>
        <strain evidence="1">Duluth1</strain>
        <tissue evidence="1">Whole animal</tissue>
    </source>
</reference>
<organism evidence="1 2">
    <name type="scientific">Dreissena polymorpha</name>
    <name type="common">Zebra mussel</name>
    <name type="synonym">Mytilus polymorpha</name>
    <dbReference type="NCBI Taxonomy" id="45954"/>
    <lineage>
        <taxon>Eukaryota</taxon>
        <taxon>Metazoa</taxon>
        <taxon>Spiralia</taxon>
        <taxon>Lophotrochozoa</taxon>
        <taxon>Mollusca</taxon>
        <taxon>Bivalvia</taxon>
        <taxon>Autobranchia</taxon>
        <taxon>Heteroconchia</taxon>
        <taxon>Euheterodonta</taxon>
        <taxon>Imparidentia</taxon>
        <taxon>Neoheterodontei</taxon>
        <taxon>Myida</taxon>
        <taxon>Dreissenoidea</taxon>
        <taxon>Dreissenidae</taxon>
        <taxon>Dreissena</taxon>
    </lineage>
</organism>
<name>A0A9D4FV55_DREPO</name>
<keyword evidence="2" id="KW-1185">Reference proteome</keyword>